<feature type="region of interest" description="Disordered" evidence="1">
    <location>
        <begin position="63"/>
        <end position="94"/>
    </location>
</feature>
<evidence type="ECO:0000313" key="2">
    <source>
        <dbReference type="EMBL" id="EEF33495.1"/>
    </source>
</evidence>
<evidence type="ECO:0000313" key="3">
    <source>
        <dbReference type="Proteomes" id="UP000008311"/>
    </source>
</evidence>
<reference evidence="3" key="1">
    <citation type="journal article" date="2010" name="Nat. Biotechnol.">
        <title>Draft genome sequence of the oilseed species Ricinus communis.</title>
        <authorList>
            <person name="Chan A.P."/>
            <person name="Crabtree J."/>
            <person name="Zhao Q."/>
            <person name="Lorenzi H."/>
            <person name="Orvis J."/>
            <person name="Puiu D."/>
            <person name="Melake-Berhan A."/>
            <person name="Jones K.M."/>
            <person name="Redman J."/>
            <person name="Chen G."/>
            <person name="Cahoon E.B."/>
            <person name="Gedil M."/>
            <person name="Stanke M."/>
            <person name="Haas B.J."/>
            <person name="Wortman J.R."/>
            <person name="Fraser-Liggett C.M."/>
            <person name="Ravel J."/>
            <person name="Rabinowicz P.D."/>
        </authorList>
    </citation>
    <scope>NUCLEOTIDE SEQUENCE [LARGE SCALE GENOMIC DNA]</scope>
    <source>
        <strain evidence="3">cv. Hale</strain>
    </source>
</reference>
<name>B9SSA2_RICCO</name>
<sequence length="94" mass="10781">MVLQITLANICPIYIVHVYDAKPCILQEWQNCSRKQRSSYRVLKGKSLLLENCRTLPQREPFQKFSKAKGKPGPKRGFGNSFQPAIDAPRLEPH</sequence>
<evidence type="ECO:0000256" key="1">
    <source>
        <dbReference type="SAM" id="MobiDB-lite"/>
    </source>
</evidence>
<accession>B9SSA2</accession>
<dbReference type="EMBL" id="EQ974111">
    <property type="protein sequence ID" value="EEF33495.1"/>
    <property type="molecule type" value="Genomic_DNA"/>
</dbReference>
<protein>
    <submittedName>
        <fullName evidence="2">Uncharacterized protein</fullName>
    </submittedName>
</protein>
<dbReference type="InParanoid" id="B9SSA2"/>
<keyword evidence="3" id="KW-1185">Reference proteome</keyword>
<dbReference type="Proteomes" id="UP000008311">
    <property type="component" value="Unassembled WGS sequence"/>
</dbReference>
<dbReference type="AlphaFoldDB" id="B9SSA2"/>
<proteinExistence type="predicted"/>
<organism evidence="2 3">
    <name type="scientific">Ricinus communis</name>
    <name type="common">Castor bean</name>
    <dbReference type="NCBI Taxonomy" id="3988"/>
    <lineage>
        <taxon>Eukaryota</taxon>
        <taxon>Viridiplantae</taxon>
        <taxon>Streptophyta</taxon>
        <taxon>Embryophyta</taxon>
        <taxon>Tracheophyta</taxon>
        <taxon>Spermatophyta</taxon>
        <taxon>Magnoliopsida</taxon>
        <taxon>eudicotyledons</taxon>
        <taxon>Gunneridae</taxon>
        <taxon>Pentapetalae</taxon>
        <taxon>rosids</taxon>
        <taxon>fabids</taxon>
        <taxon>Malpighiales</taxon>
        <taxon>Euphorbiaceae</taxon>
        <taxon>Acalyphoideae</taxon>
        <taxon>Acalypheae</taxon>
        <taxon>Ricinus</taxon>
    </lineage>
</organism>
<gene>
    <name evidence="2" type="ORF">RCOM_1227690</name>
</gene>